<dbReference type="EMBL" id="PNGC01000001">
    <property type="protein sequence ID" value="PMB91121.1"/>
    <property type="molecule type" value="Genomic_DNA"/>
</dbReference>
<evidence type="ECO:0000313" key="1">
    <source>
        <dbReference type="EMBL" id="KXB81515.1"/>
    </source>
</evidence>
<gene>
    <name evidence="2" type="ORF">CJ240_05390</name>
    <name evidence="1" type="ORF">HMPREF1862_00490</name>
</gene>
<reference evidence="2 4" key="2">
    <citation type="submission" date="2017-09" db="EMBL/GenBank/DDBJ databases">
        <title>Bacterial strain isolated from the female urinary microbiota.</title>
        <authorList>
            <person name="Thomas-White K."/>
            <person name="Kumar N."/>
            <person name="Forster S."/>
            <person name="Putonti C."/>
            <person name="Lawley T."/>
            <person name="Wolfe A.J."/>
        </authorList>
    </citation>
    <scope>NUCLEOTIDE SEQUENCE [LARGE SCALE GENOMIC DNA]</scope>
    <source>
        <strain evidence="2 4">UMB0744</strain>
    </source>
</reference>
<dbReference type="Proteomes" id="UP000243201">
    <property type="component" value="Unassembled WGS sequence"/>
</dbReference>
<protein>
    <submittedName>
        <fullName evidence="1">Uncharacterized protein</fullName>
    </submittedName>
</protein>
<name>A0AB34X0T8_9ACTO</name>
<comment type="caution">
    <text evidence="1">The sequence shown here is derived from an EMBL/GenBank/DDBJ whole genome shotgun (WGS) entry which is preliminary data.</text>
</comment>
<organism evidence="1 3">
    <name type="scientific">Varibaculum cambriense</name>
    <dbReference type="NCBI Taxonomy" id="184870"/>
    <lineage>
        <taxon>Bacteria</taxon>
        <taxon>Bacillati</taxon>
        <taxon>Actinomycetota</taxon>
        <taxon>Actinomycetes</taxon>
        <taxon>Actinomycetales</taxon>
        <taxon>Actinomycetaceae</taxon>
        <taxon>Varibaculum</taxon>
    </lineage>
</organism>
<proteinExistence type="predicted"/>
<dbReference type="AlphaFoldDB" id="A0AB34X0T8"/>
<evidence type="ECO:0000313" key="2">
    <source>
        <dbReference type="EMBL" id="PMB91121.1"/>
    </source>
</evidence>
<sequence length="94" mass="10405">MPPGSKKLILGLQVDDSVRLDTAFKKNIDYHIRGIAKIGLQQHVAHTKGTPPPVLSFLNHLQGLIAFAKGIEYWYGATRETNLKRALAIGEVTR</sequence>
<reference evidence="1 3" key="1">
    <citation type="submission" date="2016-01" db="EMBL/GenBank/DDBJ databases">
        <authorList>
            <person name="Mitreva M."/>
            <person name="Pepin K.H."/>
            <person name="Mihindukulasuriya K.A."/>
            <person name="Fulton R."/>
            <person name="Fronick C."/>
            <person name="O'Laughlin M."/>
            <person name="Miner T."/>
            <person name="Herter B."/>
            <person name="Rosa B.A."/>
            <person name="Cordes M."/>
            <person name="Tomlinson C."/>
            <person name="Wollam A."/>
            <person name="Palsikar V.B."/>
            <person name="Mardis E.R."/>
            <person name="Wilson R.K."/>
        </authorList>
    </citation>
    <scope>NUCLEOTIDE SEQUENCE [LARGE SCALE GENOMIC DNA]</scope>
    <source>
        <strain evidence="1 3">DNF00696</strain>
    </source>
</reference>
<dbReference type="Proteomes" id="UP000070572">
    <property type="component" value="Unassembled WGS sequence"/>
</dbReference>
<evidence type="ECO:0000313" key="3">
    <source>
        <dbReference type="Proteomes" id="UP000070572"/>
    </source>
</evidence>
<evidence type="ECO:0000313" key="4">
    <source>
        <dbReference type="Proteomes" id="UP000243201"/>
    </source>
</evidence>
<accession>A0AB34X0T8</accession>
<keyword evidence="4" id="KW-1185">Reference proteome</keyword>
<dbReference type="EMBL" id="LSDN01000008">
    <property type="protein sequence ID" value="KXB81515.1"/>
    <property type="molecule type" value="Genomic_DNA"/>
</dbReference>